<gene>
    <name evidence="1" type="ORF">RPERSI_LOCUS8024</name>
</gene>
<dbReference type="Proteomes" id="UP000789920">
    <property type="component" value="Unassembled WGS sequence"/>
</dbReference>
<evidence type="ECO:0000313" key="2">
    <source>
        <dbReference type="Proteomes" id="UP000789920"/>
    </source>
</evidence>
<protein>
    <submittedName>
        <fullName evidence="1">17123_t:CDS:1</fullName>
    </submittedName>
</protein>
<feature type="non-terminal residue" evidence="1">
    <location>
        <position position="1"/>
    </location>
</feature>
<keyword evidence="2" id="KW-1185">Reference proteome</keyword>
<organism evidence="1 2">
    <name type="scientific">Racocetra persica</name>
    <dbReference type="NCBI Taxonomy" id="160502"/>
    <lineage>
        <taxon>Eukaryota</taxon>
        <taxon>Fungi</taxon>
        <taxon>Fungi incertae sedis</taxon>
        <taxon>Mucoromycota</taxon>
        <taxon>Glomeromycotina</taxon>
        <taxon>Glomeromycetes</taxon>
        <taxon>Diversisporales</taxon>
        <taxon>Gigasporaceae</taxon>
        <taxon>Racocetra</taxon>
    </lineage>
</organism>
<sequence length="982" mass="113850">PCSRCGNTFATNQKFKYHLTERKYSCAPRNILQATVPVSSSELLSNLDSQFQVVKDPNARKSGESVKQWGSRLQKKVKELGDKDRGQPKILAKTKALYDELLQLDPNAYFRPATEEEKHEEQEFFDKPEIEEANLQRSCTQAHREELPIHEKGFLDLDIEVPWPVQFPYNEEHRVIWQNGIQIAKNMFKVDGAEYTFSTWFTEAKEIDLASVILGAENEDEAMQEVYLQYLYQNYSEEEEINRIIKLAVDAYRASDKGSKAWLERAGITEKRAQEILNAIDNGKFLIKVKFIRDDSVYRDKSQTKIAFKIIDKYESIRESKKAGRKYVGGGPNVILTKKSKPRFWVEIDEKFLVREVSEQSERGYGLTEIRRQKINHWEKKMRIPDARVQDVAELEKILKRLIKLLDITHGTIFNSGKYQSGKYKEIGMEAISNALRGPQAIWLMRVGDTSQTISQFVLEDGRTFRTWKKHTEIIEACKQLVNDTIDWQYQERIINKEKKSILSESLKVVDLAEQPVSSMGIVDARMHPIITSMMRSDIQHTTLFELCGEGCGKEKGWASIALLRYLFEFGILESVTIGKAIISLTKQTKVWLPRNRDISCAIIGKFTQDGKIDEKRLTHRLVTDEGELDFLIKDCTDAGTFAGRNKYLLGFILTYYKGYQPQYTYLRASILAYAHINLLEMLQRFDLNEVVRIATDSIYIRKEALYKIKNIPAFFKQVENSFIDQTPMLFHINQKNKKSEKFNPVNGVTKNRHWESIKNIPENTAPSIHDPITRCQKSYLNGGGGSGKTTYAIRIFKNINMVVFTHTNTLTKDFQEKRDIKAQTWHSFFRWNGVGEWTPEQHKYQVICCGDDAQPPLFFGKMLHNWLKEHADYYKEERLEKEYTPSDCILSAHHLSQRIVSQKYLELHRIKYLDLPVPLIYRPRDGRKQNCLISIPGSSEKQELVKNDIVYLPLNTLPEKFIKDICALTLTPLLTEEKILD</sequence>
<dbReference type="EMBL" id="CAJVQC010014127">
    <property type="protein sequence ID" value="CAG8654593.1"/>
    <property type="molecule type" value="Genomic_DNA"/>
</dbReference>
<reference evidence="1" key="1">
    <citation type="submission" date="2021-06" db="EMBL/GenBank/DDBJ databases">
        <authorList>
            <person name="Kallberg Y."/>
            <person name="Tangrot J."/>
            <person name="Rosling A."/>
        </authorList>
    </citation>
    <scope>NUCLEOTIDE SEQUENCE</scope>
    <source>
        <strain evidence="1">MA461A</strain>
    </source>
</reference>
<accession>A0ACA9NJ55</accession>
<evidence type="ECO:0000313" key="1">
    <source>
        <dbReference type="EMBL" id="CAG8654593.1"/>
    </source>
</evidence>
<name>A0ACA9NJ55_9GLOM</name>
<proteinExistence type="predicted"/>
<comment type="caution">
    <text evidence="1">The sequence shown here is derived from an EMBL/GenBank/DDBJ whole genome shotgun (WGS) entry which is preliminary data.</text>
</comment>